<dbReference type="Proteomes" id="UP000016662">
    <property type="component" value="Unassembled WGS sequence"/>
</dbReference>
<keyword evidence="2" id="KW-1185">Reference proteome</keyword>
<sequence>MFAFPRKSVDFLTLFSMRQKHGAEISLSADSDQGFSPWTSAAFFRKIAAPKKSSLNRQSHFLSFGKEHTHELR</sequence>
<accession>U2LKL2</accession>
<evidence type="ECO:0000313" key="1">
    <source>
        <dbReference type="EMBL" id="ERJ87638.1"/>
    </source>
</evidence>
<dbReference type="HOGENOM" id="CLU_2702564_0_0_9"/>
<organism evidence="1 2">
    <name type="scientific">Ruminococcus callidus ATCC 27760</name>
    <dbReference type="NCBI Taxonomy" id="411473"/>
    <lineage>
        <taxon>Bacteria</taxon>
        <taxon>Bacillati</taxon>
        <taxon>Bacillota</taxon>
        <taxon>Clostridia</taxon>
        <taxon>Eubacteriales</taxon>
        <taxon>Oscillospiraceae</taxon>
        <taxon>Ruminococcus</taxon>
    </lineage>
</organism>
<dbReference type="STRING" id="411473.RUMCAL_03275"/>
<evidence type="ECO:0000313" key="2">
    <source>
        <dbReference type="Proteomes" id="UP000016662"/>
    </source>
</evidence>
<gene>
    <name evidence="1" type="ORF">RUMCAL_03275</name>
</gene>
<dbReference type="EMBL" id="AWVF01000437">
    <property type="protein sequence ID" value="ERJ87638.1"/>
    <property type="molecule type" value="Genomic_DNA"/>
</dbReference>
<reference evidence="1 2" key="1">
    <citation type="submission" date="2013-07" db="EMBL/GenBank/DDBJ databases">
        <authorList>
            <person name="Weinstock G."/>
            <person name="Sodergren E."/>
            <person name="Wylie T."/>
            <person name="Fulton L."/>
            <person name="Fulton R."/>
            <person name="Fronick C."/>
            <person name="O'Laughlin M."/>
            <person name="Godfrey J."/>
            <person name="Miner T."/>
            <person name="Herter B."/>
            <person name="Appelbaum E."/>
            <person name="Cordes M."/>
            <person name="Lek S."/>
            <person name="Wollam A."/>
            <person name="Pepin K.H."/>
            <person name="Palsikar V.B."/>
            <person name="Mitreva M."/>
            <person name="Wilson R.K."/>
        </authorList>
    </citation>
    <scope>NUCLEOTIDE SEQUENCE [LARGE SCALE GENOMIC DNA]</scope>
    <source>
        <strain evidence="1 2">ATCC 27760</strain>
    </source>
</reference>
<name>U2LKL2_9FIRM</name>
<proteinExistence type="predicted"/>
<comment type="caution">
    <text evidence="1">The sequence shown here is derived from an EMBL/GenBank/DDBJ whole genome shotgun (WGS) entry which is preliminary data.</text>
</comment>
<dbReference type="AlphaFoldDB" id="U2LKL2"/>
<protein>
    <submittedName>
        <fullName evidence="1">Uncharacterized protein</fullName>
    </submittedName>
</protein>